<dbReference type="SUPFAM" id="SSF54001">
    <property type="entry name" value="Cysteine proteinases"/>
    <property type="match status" value="1"/>
</dbReference>
<dbReference type="GO" id="GO:0008234">
    <property type="term" value="F:cysteine-type peptidase activity"/>
    <property type="evidence" value="ECO:0007669"/>
    <property type="project" value="UniProtKB-KW"/>
</dbReference>
<evidence type="ECO:0000256" key="6">
    <source>
        <dbReference type="SAM" id="SignalP"/>
    </source>
</evidence>
<dbReference type="PROSITE" id="PS51935">
    <property type="entry name" value="NLPC_P60"/>
    <property type="match status" value="1"/>
</dbReference>
<evidence type="ECO:0000256" key="2">
    <source>
        <dbReference type="ARBA" id="ARBA00022670"/>
    </source>
</evidence>
<dbReference type="Proteomes" id="UP000678895">
    <property type="component" value="Unassembled WGS sequence"/>
</dbReference>
<comment type="similarity">
    <text evidence="1">Belongs to the peptidase C40 family.</text>
</comment>
<evidence type="ECO:0000256" key="4">
    <source>
        <dbReference type="ARBA" id="ARBA00022807"/>
    </source>
</evidence>
<evidence type="ECO:0000313" key="9">
    <source>
        <dbReference type="Proteomes" id="UP000678895"/>
    </source>
</evidence>
<organism evidence="8 9">
    <name type="scientific">Paenibacillus apis</name>
    <dbReference type="NCBI Taxonomy" id="1792174"/>
    <lineage>
        <taxon>Bacteria</taxon>
        <taxon>Bacillati</taxon>
        <taxon>Bacillota</taxon>
        <taxon>Bacilli</taxon>
        <taxon>Bacillales</taxon>
        <taxon>Paenibacillaceae</taxon>
        <taxon>Paenibacillus</taxon>
    </lineage>
</organism>
<dbReference type="Pfam" id="PF00877">
    <property type="entry name" value="NLPC_P60"/>
    <property type="match status" value="1"/>
</dbReference>
<dbReference type="PANTHER" id="PTHR47053">
    <property type="entry name" value="MUREIN DD-ENDOPEPTIDASE MEPH-RELATED"/>
    <property type="match status" value="1"/>
</dbReference>
<accession>A0A919Y3L7</accession>
<dbReference type="GO" id="GO:0006508">
    <property type="term" value="P:proteolysis"/>
    <property type="evidence" value="ECO:0007669"/>
    <property type="project" value="UniProtKB-KW"/>
</dbReference>
<evidence type="ECO:0000259" key="7">
    <source>
        <dbReference type="PROSITE" id="PS51935"/>
    </source>
</evidence>
<evidence type="ECO:0000313" key="8">
    <source>
        <dbReference type="EMBL" id="GIO41718.1"/>
    </source>
</evidence>
<reference evidence="8" key="1">
    <citation type="submission" date="2021-03" db="EMBL/GenBank/DDBJ databases">
        <title>Antimicrobial resistance genes in bacteria isolated from Japanese honey, and their potential for conferring macrolide and lincosamide resistance in the American foulbrood pathogen Paenibacillus larvae.</title>
        <authorList>
            <person name="Okamoto M."/>
            <person name="Kumagai M."/>
            <person name="Kanamori H."/>
            <person name="Takamatsu D."/>
        </authorList>
    </citation>
    <scope>NUCLEOTIDE SEQUENCE</scope>
    <source>
        <strain evidence="8">J41TS4</strain>
    </source>
</reference>
<feature type="chain" id="PRO_5038537306" description="NlpC/P60 domain-containing protein" evidence="6">
    <location>
        <begin position="25"/>
        <end position="300"/>
    </location>
</feature>
<evidence type="ECO:0000256" key="1">
    <source>
        <dbReference type="ARBA" id="ARBA00007074"/>
    </source>
</evidence>
<dbReference type="Gene3D" id="3.90.1720.10">
    <property type="entry name" value="endopeptidase domain like (from Nostoc punctiforme)"/>
    <property type="match status" value="1"/>
</dbReference>
<keyword evidence="2" id="KW-0645">Protease</keyword>
<dbReference type="EMBL" id="BORS01000004">
    <property type="protein sequence ID" value="GIO41718.1"/>
    <property type="molecule type" value="Genomic_DNA"/>
</dbReference>
<feature type="domain" description="NlpC/P60" evidence="7">
    <location>
        <begin position="172"/>
        <end position="300"/>
    </location>
</feature>
<keyword evidence="9" id="KW-1185">Reference proteome</keyword>
<protein>
    <recommendedName>
        <fullName evidence="7">NlpC/P60 domain-containing protein</fullName>
    </recommendedName>
</protein>
<dbReference type="RefSeq" id="WP_301626078.1">
    <property type="nucleotide sequence ID" value="NZ_BORS01000004.1"/>
</dbReference>
<dbReference type="AlphaFoldDB" id="A0A919Y3L7"/>
<name>A0A919Y3L7_9BACL</name>
<comment type="caution">
    <text evidence="8">The sequence shown here is derived from an EMBL/GenBank/DDBJ whole genome shotgun (WGS) entry which is preliminary data.</text>
</comment>
<keyword evidence="4" id="KW-0788">Thiol protease</keyword>
<keyword evidence="6" id="KW-0732">Signal</keyword>
<gene>
    <name evidence="8" type="ORF">J41TS4_14760</name>
</gene>
<proteinExistence type="inferred from homology"/>
<dbReference type="InterPro" id="IPR038765">
    <property type="entry name" value="Papain-like_cys_pep_sf"/>
</dbReference>
<evidence type="ECO:0000256" key="5">
    <source>
        <dbReference type="SAM" id="MobiDB-lite"/>
    </source>
</evidence>
<dbReference type="InterPro" id="IPR000064">
    <property type="entry name" value="NLP_P60_dom"/>
</dbReference>
<dbReference type="InterPro" id="IPR051202">
    <property type="entry name" value="Peptidase_C40"/>
</dbReference>
<keyword evidence="3" id="KW-0378">Hydrolase</keyword>
<evidence type="ECO:0000256" key="3">
    <source>
        <dbReference type="ARBA" id="ARBA00022801"/>
    </source>
</evidence>
<feature type="region of interest" description="Disordered" evidence="5">
    <location>
        <begin position="143"/>
        <end position="164"/>
    </location>
</feature>
<dbReference type="PANTHER" id="PTHR47053:SF1">
    <property type="entry name" value="MUREIN DD-ENDOPEPTIDASE MEPH-RELATED"/>
    <property type="match status" value="1"/>
</dbReference>
<feature type="signal peptide" evidence="6">
    <location>
        <begin position="1"/>
        <end position="24"/>
    </location>
</feature>
<sequence length="300" mass="32936">MNSSRMKTTALCLLLFLLTGILNACGDASNGYTAQSLRSQDSSSLREAHNTQNTWLQMNQLADSMNLRLVSRKNLIQMGYTDPIFEVAAGSKEALSFGKQVMLPDAPIRHDGWVYISPRSAEALLQTSIQRDEATGKVSVSSLEQAHGGSGATEIESESESDTGQIRILSLPSDRSEMVSYAKRFLGVPYEFGAADYSTSKTFDCSSFTQHIYDHFGVDLPRLARDQAQRGSAVSRSSLKAGDLIFFTVPGRFSSDKIPGHVGMYIGDGKFIHTWGDPGVQISPLDSGYWNEQILSMRRI</sequence>